<dbReference type="EMBL" id="LR798335">
    <property type="protein sequence ID" value="CAB5223696.1"/>
    <property type="molecule type" value="Genomic_DNA"/>
</dbReference>
<reference evidence="2" key="1">
    <citation type="submission" date="2020-05" db="EMBL/GenBank/DDBJ databases">
        <authorList>
            <person name="Chiriac C."/>
            <person name="Salcher M."/>
            <person name="Ghai R."/>
            <person name="Kavagutti S V."/>
        </authorList>
    </citation>
    <scope>NUCLEOTIDE SEQUENCE</scope>
</reference>
<feature type="compositionally biased region" description="Basic and acidic residues" evidence="1">
    <location>
        <begin position="444"/>
        <end position="453"/>
    </location>
</feature>
<sequence length="639" mass="65804">MSAVIEAVSDVVSSVGNAVGSVVDEVFRVADKVATQVVEPIGNAVAKVVEQAMDDPAKTIATIAAIATGNPQLIPLINATATVARGGSVEDGLKAAAISYVAAEVGAAAGGYGDQVGAAAEYGTQIGSQQTAMLAAQNAGMGTIGDIAGNVLGGTASGTVRGADPLEALISSGVSAGTSAVTSQIEGFSDLPPAVQKSVNIAVASTLQGNDPSNALVNAALNAGIAEARSLGADVGAANEQPEVTQDEGIANRVYDEYTGVPQVDDGLPSVAPEEEQAAQDQDGIASLQPNQDGTVVEKMSDGSEIVTDASGKVVGFKSATQVAFEEQAKQPDMINKPQDEMTQQDWANLYATPTTNPMTGETIVGANVADYQGQDFGDVEFGGIEDFGGFNEDTGVYSGWTPNEDGTSTYVYDDGSTITVNENGDAIHFTEATDTPFTPEQPQPDKKKPEPNKLLDNLYLNLIPSMPGLIPAAAGAAAIGAADQEPTEEEEARRKMFGLNWNQQGVNSLVDGAAYGQKFFDPQFSEITAAKGGLMSLAAGGRAGQGYNLGSYSDGGRLLRGPGDGMSDHIPATIGKKQPARLADGEFVVPADVVSHLGNGSTEAGSKVLYKMMDRVRRARTGNPKQGKQINPNKFVPR</sequence>
<evidence type="ECO:0000256" key="1">
    <source>
        <dbReference type="SAM" id="MobiDB-lite"/>
    </source>
</evidence>
<name>A0A6J7X3Q2_9CAUD</name>
<protein>
    <submittedName>
        <fullName evidence="2">Uncharacterized protein</fullName>
    </submittedName>
</protein>
<feature type="region of interest" description="Disordered" evidence="1">
    <location>
        <begin position="620"/>
        <end position="639"/>
    </location>
</feature>
<accession>A0A6J7X3Q2</accession>
<gene>
    <name evidence="2" type="ORF">UFOVP393_2</name>
</gene>
<feature type="region of interest" description="Disordered" evidence="1">
    <location>
        <begin position="433"/>
        <end position="453"/>
    </location>
</feature>
<evidence type="ECO:0000313" key="2">
    <source>
        <dbReference type="EMBL" id="CAB5223696.1"/>
    </source>
</evidence>
<organism evidence="2">
    <name type="scientific">uncultured Caudovirales phage</name>
    <dbReference type="NCBI Taxonomy" id="2100421"/>
    <lineage>
        <taxon>Viruses</taxon>
        <taxon>Duplodnaviria</taxon>
        <taxon>Heunggongvirae</taxon>
        <taxon>Uroviricota</taxon>
        <taxon>Caudoviricetes</taxon>
        <taxon>Peduoviridae</taxon>
        <taxon>Maltschvirus</taxon>
        <taxon>Maltschvirus maltsch</taxon>
    </lineage>
</organism>
<proteinExistence type="predicted"/>
<feature type="compositionally biased region" description="Polar residues" evidence="1">
    <location>
        <begin position="624"/>
        <end position="633"/>
    </location>
</feature>